<dbReference type="AlphaFoldDB" id="E1QGT6"/>
<feature type="region of interest" description="Disordered" evidence="5">
    <location>
        <begin position="380"/>
        <end position="430"/>
    </location>
</feature>
<keyword evidence="6" id="KW-0472">Membrane</keyword>
<dbReference type="HOGENOM" id="CLU_000445_107_12_7"/>
<dbReference type="SMART" id="SM00283">
    <property type="entry name" value="MA"/>
    <property type="match status" value="1"/>
</dbReference>
<evidence type="ECO:0000256" key="2">
    <source>
        <dbReference type="ARBA" id="ARBA00029447"/>
    </source>
</evidence>
<protein>
    <submittedName>
        <fullName evidence="8">Methyl-accepting chemotaxis sensory transducer</fullName>
    </submittedName>
</protein>
<evidence type="ECO:0000313" key="9">
    <source>
        <dbReference type="Proteomes" id="UP000009047"/>
    </source>
</evidence>
<evidence type="ECO:0000256" key="3">
    <source>
        <dbReference type="PROSITE-ProRule" id="PRU00284"/>
    </source>
</evidence>
<dbReference type="PANTHER" id="PTHR43531">
    <property type="entry name" value="PROTEIN ICFG"/>
    <property type="match status" value="1"/>
</dbReference>
<dbReference type="SUPFAM" id="SSF58104">
    <property type="entry name" value="Methyl-accepting chemotaxis protein (MCP) signaling domain"/>
    <property type="match status" value="1"/>
</dbReference>
<dbReference type="PANTHER" id="PTHR43531:SF14">
    <property type="entry name" value="METHYL-ACCEPTING CHEMOTAXIS PROTEIN I-RELATED"/>
    <property type="match status" value="1"/>
</dbReference>
<sequence length="656" mass="69711">MALRIGISGKILSGVLASLAPMALVILLLSYLAASDIQKSAQQDLEHITTNLRAICQSQEELLQKKVDSDLKVAVNVLNQFSWEAPMAISPDQTTKWTVTNQDTKQSQELELPLLQAGDHIISKNFEAVDRIKSLVGSEAAFFQRMNDQGDLLNVSTTVAMGDKRAIGTYMPASSPVAQALLANKEYRGRAFVVDGWYITAYKPMIDVNAKVVGGLYVGVPELSTKSLLDAFRKIKVYDSGFAFVFNRQGDMIVHPKLAGTNVLGQGEQKAMFGQMVQALDDKGAAGQVRSIKLDDADGRAMELCYATFQPWDWVIGVAVYEDEMMAGVRKMNLTAWLVLGLTVLVMAPFGLVLSRSLAKPLKRSISALTEGAQRMSQSAATLSSSSQSLAEGSSQQAAALEETSASLEEMSSMTKKTAVDANQADGSMGQARKMVDQAGQDMELMAGSMGQIADAGREIGKIIKTIDEIAFQTNILALNAAVEAARAGEAGAGFAVVAGEVRNLAMRSADAARNTQKLIDEVVGRINQGAELVGRSKDSFQAVAGASQKAAGLISEISVASGEQAQGIEQVSKALHQMDSVVQRNAAQAEEAASAAEEMEAQARTVQNVARDLQRLMHGAGEPVDQTPAGGAAPGKFGKLTQAVANGLKQLPAPK</sequence>
<dbReference type="PROSITE" id="PS50111">
    <property type="entry name" value="CHEMOTAXIS_TRANSDUC_2"/>
    <property type="match status" value="1"/>
</dbReference>
<dbReference type="GO" id="GO:0006935">
    <property type="term" value="P:chemotaxis"/>
    <property type="evidence" value="ECO:0007669"/>
    <property type="project" value="InterPro"/>
</dbReference>
<evidence type="ECO:0000256" key="5">
    <source>
        <dbReference type="SAM" id="MobiDB-lite"/>
    </source>
</evidence>
<keyword evidence="3" id="KW-0807">Transducer</keyword>
<dbReference type="InterPro" id="IPR004090">
    <property type="entry name" value="Chemotax_Me-accpt_rcpt"/>
</dbReference>
<dbReference type="Pfam" id="PF17201">
    <property type="entry name" value="Cache_3-Cache_2"/>
    <property type="match status" value="1"/>
</dbReference>
<dbReference type="InterPro" id="IPR033462">
    <property type="entry name" value="Cache_3-Cache_2"/>
</dbReference>
<dbReference type="InterPro" id="IPR029151">
    <property type="entry name" value="Sensor-like_sf"/>
</dbReference>
<keyword evidence="1" id="KW-0488">Methylation</keyword>
<dbReference type="InterPro" id="IPR004089">
    <property type="entry name" value="MCPsignal_dom"/>
</dbReference>
<feature type="coiled-coil region" evidence="4">
    <location>
        <begin position="583"/>
        <end position="617"/>
    </location>
</feature>
<dbReference type="STRING" id="644282.Deba_1411"/>
<evidence type="ECO:0000256" key="4">
    <source>
        <dbReference type="SAM" id="Coils"/>
    </source>
</evidence>
<accession>E1QGT6</accession>
<name>E1QGT6_DESB2</name>
<keyword evidence="9" id="KW-1185">Reference proteome</keyword>
<proteinExistence type="inferred from homology"/>
<gene>
    <name evidence="8" type="ordered locus">Deba_1411</name>
</gene>
<reference evidence="8 9" key="1">
    <citation type="journal article" date="2010" name="Stand. Genomic Sci.">
        <title>Complete genome sequence of Desulfarculus baarsii type strain (2st14).</title>
        <authorList>
            <person name="Sun H."/>
            <person name="Spring S."/>
            <person name="Lapidus A."/>
            <person name="Davenport K."/>
            <person name="Del Rio T.G."/>
            <person name="Tice H."/>
            <person name="Nolan M."/>
            <person name="Copeland A."/>
            <person name="Cheng J.F."/>
            <person name="Lucas S."/>
            <person name="Tapia R."/>
            <person name="Goodwin L."/>
            <person name="Pitluck S."/>
            <person name="Ivanova N."/>
            <person name="Pagani I."/>
            <person name="Mavromatis K."/>
            <person name="Ovchinnikova G."/>
            <person name="Pati A."/>
            <person name="Chen A."/>
            <person name="Palaniappan K."/>
            <person name="Hauser L."/>
            <person name="Chang Y.J."/>
            <person name="Jeffries C.D."/>
            <person name="Detter J.C."/>
            <person name="Han C."/>
            <person name="Rohde M."/>
            <person name="Brambilla E."/>
            <person name="Goker M."/>
            <person name="Woyke T."/>
            <person name="Bristow J."/>
            <person name="Eisen J.A."/>
            <person name="Markowitz V."/>
            <person name="Hugenholtz P."/>
            <person name="Kyrpides N.C."/>
            <person name="Klenk H.P."/>
            <person name="Land M."/>
        </authorList>
    </citation>
    <scope>NUCLEOTIDE SEQUENCE [LARGE SCALE GENOMIC DNA]</scope>
    <source>
        <strain evidence="9">ATCC 33931 / DSM 2075 / LMG 7858 / VKM B-1802 / 2st14</strain>
    </source>
</reference>
<evidence type="ECO:0000256" key="1">
    <source>
        <dbReference type="ARBA" id="ARBA00022481"/>
    </source>
</evidence>
<feature type="compositionally biased region" description="Low complexity" evidence="5">
    <location>
        <begin position="380"/>
        <end position="415"/>
    </location>
</feature>
<keyword evidence="6" id="KW-1133">Transmembrane helix</keyword>
<dbReference type="EMBL" id="CP002085">
    <property type="protein sequence ID" value="ADK84779.1"/>
    <property type="molecule type" value="Genomic_DNA"/>
</dbReference>
<feature type="domain" description="Methyl-accepting transducer" evidence="7">
    <location>
        <begin position="372"/>
        <end position="601"/>
    </location>
</feature>
<evidence type="ECO:0000259" key="7">
    <source>
        <dbReference type="PROSITE" id="PS50111"/>
    </source>
</evidence>
<dbReference type="Gene3D" id="3.30.450.20">
    <property type="entry name" value="PAS domain"/>
    <property type="match status" value="1"/>
</dbReference>
<dbReference type="CDD" id="cd12912">
    <property type="entry name" value="PDC2_MCP_like"/>
    <property type="match status" value="1"/>
</dbReference>
<organism evidence="8 9">
    <name type="scientific">Desulfarculus baarsii (strain ATCC 33931 / DSM 2075 / LMG 7858 / VKM B-1802 / 2st14)</name>
    <dbReference type="NCBI Taxonomy" id="644282"/>
    <lineage>
        <taxon>Bacteria</taxon>
        <taxon>Pseudomonadati</taxon>
        <taxon>Thermodesulfobacteriota</taxon>
        <taxon>Desulfarculia</taxon>
        <taxon>Desulfarculales</taxon>
        <taxon>Desulfarculaceae</taxon>
        <taxon>Desulfarculus</taxon>
    </lineage>
</organism>
<dbReference type="RefSeq" id="WP_013258232.1">
    <property type="nucleotide sequence ID" value="NC_014365.1"/>
</dbReference>
<keyword evidence="6" id="KW-0812">Transmembrane</keyword>
<feature type="transmembrane region" description="Helical" evidence="6">
    <location>
        <begin position="334"/>
        <end position="354"/>
    </location>
</feature>
<dbReference type="GO" id="GO:0004888">
    <property type="term" value="F:transmembrane signaling receptor activity"/>
    <property type="evidence" value="ECO:0007669"/>
    <property type="project" value="InterPro"/>
</dbReference>
<comment type="similarity">
    <text evidence="2">Belongs to the methyl-accepting chemotaxis (MCP) protein family.</text>
</comment>
<dbReference type="SUPFAM" id="SSF103190">
    <property type="entry name" value="Sensory domain-like"/>
    <property type="match status" value="1"/>
</dbReference>
<dbReference type="Proteomes" id="UP000009047">
    <property type="component" value="Chromosome"/>
</dbReference>
<dbReference type="Pfam" id="PF00015">
    <property type="entry name" value="MCPsignal"/>
    <property type="match status" value="1"/>
</dbReference>
<dbReference type="GO" id="GO:0007165">
    <property type="term" value="P:signal transduction"/>
    <property type="evidence" value="ECO:0007669"/>
    <property type="project" value="UniProtKB-KW"/>
</dbReference>
<dbReference type="PRINTS" id="PR00260">
    <property type="entry name" value="CHEMTRNSDUCR"/>
</dbReference>
<dbReference type="KEGG" id="dbr:Deba_1411"/>
<dbReference type="Gene3D" id="1.10.287.950">
    <property type="entry name" value="Methyl-accepting chemotaxis protein"/>
    <property type="match status" value="1"/>
</dbReference>
<dbReference type="eggNOG" id="COG0840">
    <property type="taxonomic scope" value="Bacteria"/>
</dbReference>
<dbReference type="GO" id="GO:0005886">
    <property type="term" value="C:plasma membrane"/>
    <property type="evidence" value="ECO:0007669"/>
    <property type="project" value="TreeGrafter"/>
</dbReference>
<evidence type="ECO:0000256" key="6">
    <source>
        <dbReference type="SAM" id="Phobius"/>
    </source>
</evidence>
<keyword evidence="4" id="KW-0175">Coiled coil</keyword>
<evidence type="ECO:0000313" key="8">
    <source>
        <dbReference type="EMBL" id="ADK84779.1"/>
    </source>
</evidence>
<dbReference type="InterPro" id="IPR051310">
    <property type="entry name" value="MCP_chemotaxis"/>
</dbReference>